<keyword evidence="16" id="KW-0411">Iron-sulfur</keyword>
<dbReference type="SMART" id="SM00387">
    <property type="entry name" value="HATPase_c"/>
    <property type="match status" value="1"/>
</dbReference>
<dbReference type="InterPro" id="IPR004358">
    <property type="entry name" value="Sig_transdc_His_kin-like_C"/>
</dbReference>
<keyword evidence="12 20" id="KW-0418">Kinase</keyword>
<dbReference type="PRINTS" id="PR00344">
    <property type="entry name" value="BCTRLSENSOR"/>
</dbReference>
<dbReference type="Pfam" id="PF07730">
    <property type="entry name" value="HisKA_3"/>
    <property type="match status" value="1"/>
</dbReference>
<evidence type="ECO:0000256" key="16">
    <source>
        <dbReference type="ARBA" id="ARBA00023014"/>
    </source>
</evidence>
<comment type="cofactor">
    <cofactor evidence="2">
        <name>[4Fe-4S] cluster</name>
        <dbReference type="ChEBI" id="CHEBI:49883"/>
    </cofactor>
</comment>
<dbReference type="Gene3D" id="3.30.450.20">
    <property type="entry name" value="PAS domain"/>
    <property type="match status" value="1"/>
</dbReference>
<proteinExistence type="predicted"/>
<accession>A0A2M9ZGQ6</accession>
<evidence type="ECO:0000256" key="13">
    <source>
        <dbReference type="ARBA" id="ARBA00022840"/>
    </source>
</evidence>
<dbReference type="EC" id="2.7.13.3" evidence="4"/>
<keyword evidence="8" id="KW-0597">Phosphoprotein</keyword>
<evidence type="ECO:0000256" key="11">
    <source>
        <dbReference type="ARBA" id="ARBA00022741"/>
    </source>
</evidence>
<evidence type="ECO:0000256" key="4">
    <source>
        <dbReference type="ARBA" id="ARBA00012438"/>
    </source>
</evidence>
<dbReference type="GO" id="GO:0046872">
    <property type="term" value="F:metal ion binding"/>
    <property type="evidence" value="ECO:0007669"/>
    <property type="project" value="UniProtKB-KW"/>
</dbReference>
<dbReference type="PANTHER" id="PTHR24421:SF10">
    <property type="entry name" value="NITRATE_NITRITE SENSOR PROTEIN NARQ"/>
    <property type="match status" value="1"/>
</dbReference>
<evidence type="ECO:0000313" key="21">
    <source>
        <dbReference type="Proteomes" id="UP000231912"/>
    </source>
</evidence>
<dbReference type="PANTHER" id="PTHR24421">
    <property type="entry name" value="NITRATE/NITRITE SENSOR PROTEIN NARX-RELATED"/>
    <property type="match status" value="1"/>
</dbReference>
<evidence type="ECO:0000256" key="18">
    <source>
        <dbReference type="ARBA" id="ARBA00030800"/>
    </source>
</evidence>
<dbReference type="InterPro" id="IPR003594">
    <property type="entry name" value="HATPase_dom"/>
</dbReference>
<evidence type="ECO:0000256" key="5">
    <source>
        <dbReference type="ARBA" id="ARBA00017322"/>
    </source>
</evidence>
<evidence type="ECO:0000256" key="6">
    <source>
        <dbReference type="ARBA" id="ARBA00022485"/>
    </source>
</evidence>
<keyword evidence="6" id="KW-0004">4Fe-4S</keyword>
<evidence type="ECO:0000256" key="8">
    <source>
        <dbReference type="ARBA" id="ARBA00022553"/>
    </source>
</evidence>
<evidence type="ECO:0000256" key="3">
    <source>
        <dbReference type="ARBA" id="ARBA00004496"/>
    </source>
</evidence>
<evidence type="ECO:0000256" key="9">
    <source>
        <dbReference type="ARBA" id="ARBA00022679"/>
    </source>
</evidence>
<name>A0A2M9ZGQ6_9LEPT</name>
<dbReference type="Gene3D" id="1.20.5.1930">
    <property type="match status" value="1"/>
</dbReference>
<dbReference type="InterPro" id="IPR011712">
    <property type="entry name" value="Sig_transdc_His_kin_sub3_dim/P"/>
</dbReference>
<dbReference type="GO" id="GO:0005737">
    <property type="term" value="C:cytoplasm"/>
    <property type="evidence" value="ECO:0007669"/>
    <property type="project" value="UniProtKB-SubCell"/>
</dbReference>
<evidence type="ECO:0000256" key="17">
    <source>
        <dbReference type="ARBA" id="ARBA00024827"/>
    </source>
</evidence>
<evidence type="ECO:0000256" key="10">
    <source>
        <dbReference type="ARBA" id="ARBA00022723"/>
    </source>
</evidence>
<dbReference type="Proteomes" id="UP000231912">
    <property type="component" value="Unassembled WGS sequence"/>
</dbReference>
<dbReference type="GO" id="GO:0046983">
    <property type="term" value="F:protein dimerization activity"/>
    <property type="evidence" value="ECO:0007669"/>
    <property type="project" value="InterPro"/>
</dbReference>
<dbReference type="InterPro" id="IPR036890">
    <property type="entry name" value="HATPase_C_sf"/>
</dbReference>
<keyword evidence="10" id="KW-0479">Metal-binding</keyword>
<dbReference type="CDD" id="cd16917">
    <property type="entry name" value="HATPase_UhpB-NarQ-NarX-like"/>
    <property type="match status" value="1"/>
</dbReference>
<keyword evidence="14" id="KW-0408">Iron</keyword>
<dbReference type="EMBL" id="NPDT01000001">
    <property type="protein sequence ID" value="PJZ67537.1"/>
    <property type="molecule type" value="Genomic_DNA"/>
</dbReference>
<dbReference type="GO" id="GO:0016020">
    <property type="term" value="C:membrane"/>
    <property type="evidence" value="ECO:0007669"/>
    <property type="project" value="InterPro"/>
</dbReference>
<organism evidence="20 21">
    <name type="scientific">Leptospira wolffii</name>
    <dbReference type="NCBI Taxonomy" id="409998"/>
    <lineage>
        <taxon>Bacteria</taxon>
        <taxon>Pseudomonadati</taxon>
        <taxon>Spirochaetota</taxon>
        <taxon>Spirochaetia</taxon>
        <taxon>Leptospirales</taxon>
        <taxon>Leptospiraceae</taxon>
        <taxon>Leptospira</taxon>
    </lineage>
</organism>
<comment type="catalytic activity">
    <reaction evidence="1">
        <text>ATP + protein L-histidine = ADP + protein N-phospho-L-histidine.</text>
        <dbReference type="EC" id="2.7.13.3"/>
    </reaction>
</comment>
<dbReference type="SUPFAM" id="SSF55874">
    <property type="entry name" value="ATPase domain of HSP90 chaperone/DNA topoisomerase II/histidine kinase"/>
    <property type="match status" value="1"/>
</dbReference>
<keyword evidence="7" id="KW-0963">Cytoplasm</keyword>
<evidence type="ECO:0000256" key="7">
    <source>
        <dbReference type="ARBA" id="ARBA00022490"/>
    </source>
</evidence>
<sequence length="353" mass="40391">MLILVAGILKRKDNRQPATNSEKEPASLYFPALVEEISPIVALDQNNIVRFANASFKKEFRLRFQSPIGKNLFSLIKLDSKEEANLRENLQKARKTRLQNQEFRKGSKSYGYSIFRFRNNLGMILKNITENKKLEKKVATLHTQVLASQEEERSRLARELHDGVGQLILAAKLHFQAYQKSEKEHPQSFAAGLGLIDRASQELREIYTNLQPSSLKELGLEAAFNSLANQIFPLQKIKVKSEYKVPEKIPQLVQNQVYRILQEICANILKHSQANKVELKIFSEKETLVVSAKDNGKGFKEKEARIKSTGYGLENIRRRTEDLNGTLFLESEPGKGTQYVIRIPLKKRSKEKP</sequence>
<evidence type="ECO:0000256" key="2">
    <source>
        <dbReference type="ARBA" id="ARBA00001966"/>
    </source>
</evidence>
<dbReference type="Pfam" id="PF02518">
    <property type="entry name" value="HATPase_c"/>
    <property type="match status" value="1"/>
</dbReference>
<protein>
    <recommendedName>
        <fullName evidence="5">Oxygen sensor histidine kinase NreB</fullName>
        <ecNumber evidence="4">2.7.13.3</ecNumber>
    </recommendedName>
    <alternativeName>
        <fullName evidence="18">Nitrogen regulation protein B</fullName>
    </alternativeName>
</protein>
<dbReference type="AlphaFoldDB" id="A0A2M9ZGQ6"/>
<comment type="subcellular location">
    <subcellularLocation>
        <location evidence="3">Cytoplasm</location>
    </subcellularLocation>
</comment>
<comment type="function">
    <text evidence="17">Member of the two-component regulatory system NreB/NreC involved in the control of dissimilatory nitrate/nitrite reduction in response to oxygen. NreB functions as a direct oxygen sensor histidine kinase which is autophosphorylated, in the absence of oxygen, probably at the conserved histidine residue, and transfers its phosphate group probably to a conserved aspartate residue of NreC. NreB/NreC activates the expression of the nitrate (narGHJI) and nitrite (nir) reductase operons, as well as the putative nitrate transporter gene narT.</text>
</comment>
<feature type="domain" description="Histidine kinase" evidence="19">
    <location>
        <begin position="155"/>
        <end position="347"/>
    </location>
</feature>
<dbReference type="GO" id="GO:0005524">
    <property type="term" value="F:ATP binding"/>
    <property type="evidence" value="ECO:0007669"/>
    <property type="project" value="UniProtKB-KW"/>
</dbReference>
<dbReference type="Gene3D" id="3.30.565.10">
    <property type="entry name" value="Histidine kinase-like ATPase, C-terminal domain"/>
    <property type="match status" value="1"/>
</dbReference>
<evidence type="ECO:0000256" key="12">
    <source>
        <dbReference type="ARBA" id="ARBA00022777"/>
    </source>
</evidence>
<evidence type="ECO:0000256" key="1">
    <source>
        <dbReference type="ARBA" id="ARBA00000085"/>
    </source>
</evidence>
<comment type="caution">
    <text evidence="20">The sequence shown here is derived from an EMBL/GenBank/DDBJ whole genome shotgun (WGS) entry which is preliminary data.</text>
</comment>
<reference evidence="20 21" key="1">
    <citation type="submission" date="2017-07" db="EMBL/GenBank/DDBJ databases">
        <title>Leptospira spp. isolated from tropical soils.</title>
        <authorList>
            <person name="Thibeaux R."/>
            <person name="Iraola G."/>
            <person name="Ferres I."/>
            <person name="Bierque E."/>
            <person name="Girault D."/>
            <person name="Soupe-Gilbert M.-E."/>
            <person name="Picardeau M."/>
            <person name="Goarant C."/>
        </authorList>
    </citation>
    <scope>NUCLEOTIDE SEQUENCE [LARGE SCALE GENOMIC DNA]</scope>
    <source>
        <strain evidence="20 21">FH2-C-A2</strain>
    </source>
</reference>
<dbReference type="GO" id="GO:0000155">
    <property type="term" value="F:phosphorelay sensor kinase activity"/>
    <property type="evidence" value="ECO:0007669"/>
    <property type="project" value="InterPro"/>
</dbReference>
<dbReference type="InterPro" id="IPR050482">
    <property type="entry name" value="Sensor_HK_TwoCompSys"/>
</dbReference>
<evidence type="ECO:0000313" key="20">
    <source>
        <dbReference type="EMBL" id="PJZ67537.1"/>
    </source>
</evidence>
<gene>
    <name evidence="20" type="ORF">CH371_05845</name>
</gene>
<dbReference type="InterPro" id="IPR005467">
    <property type="entry name" value="His_kinase_dom"/>
</dbReference>
<evidence type="ECO:0000256" key="14">
    <source>
        <dbReference type="ARBA" id="ARBA00023004"/>
    </source>
</evidence>
<keyword evidence="15" id="KW-0902">Two-component regulatory system</keyword>
<evidence type="ECO:0000256" key="15">
    <source>
        <dbReference type="ARBA" id="ARBA00023012"/>
    </source>
</evidence>
<keyword evidence="13" id="KW-0067">ATP-binding</keyword>
<keyword evidence="11" id="KW-0547">Nucleotide-binding</keyword>
<dbReference type="PROSITE" id="PS50109">
    <property type="entry name" value="HIS_KIN"/>
    <property type="match status" value="1"/>
</dbReference>
<evidence type="ECO:0000259" key="19">
    <source>
        <dbReference type="PROSITE" id="PS50109"/>
    </source>
</evidence>
<dbReference type="GO" id="GO:0051539">
    <property type="term" value="F:4 iron, 4 sulfur cluster binding"/>
    <property type="evidence" value="ECO:0007669"/>
    <property type="project" value="UniProtKB-KW"/>
</dbReference>
<keyword evidence="9" id="KW-0808">Transferase</keyword>